<accession>A0ABN7X5U8</accession>
<sequence length="241" mass="28548">EWHENQEFMQLSNEQQSQLIHKQQYEDQGFVQLSHEQQSDEESDCINEDIEYKIEDGAEFPNWDTLERTLKKHELEVGFKSIKFRLKRDNNGDIIQHQPKKKVIDADHRERDSKKIGCPWQLNAGCRKNVGTIFINKLINEHNHSLAPYRKEFAPSLHSLSQEVLDEIKFLTQECSLGAKAQHQYLSKKFSAQPLYDRDLYNTIHKYKNEMSGNQRENNAADMVKWLMQQKNKNQDEQFLL</sequence>
<name>A0ABN7X5U8_GIGMA</name>
<evidence type="ECO:0000313" key="1">
    <source>
        <dbReference type="EMBL" id="CAG8848810.1"/>
    </source>
</evidence>
<reference evidence="1 2" key="1">
    <citation type="submission" date="2021-06" db="EMBL/GenBank/DDBJ databases">
        <authorList>
            <person name="Kallberg Y."/>
            <person name="Tangrot J."/>
            <person name="Rosling A."/>
        </authorList>
    </citation>
    <scope>NUCLEOTIDE SEQUENCE [LARGE SCALE GENOMIC DNA]</scope>
    <source>
        <strain evidence="1 2">120-4 pot B 10/14</strain>
    </source>
</reference>
<protein>
    <submittedName>
        <fullName evidence="1">882_t:CDS:1</fullName>
    </submittedName>
</protein>
<keyword evidence="2" id="KW-1185">Reference proteome</keyword>
<evidence type="ECO:0000313" key="2">
    <source>
        <dbReference type="Proteomes" id="UP000789901"/>
    </source>
</evidence>
<feature type="non-terminal residue" evidence="1">
    <location>
        <position position="241"/>
    </location>
</feature>
<dbReference type="EMBL" id="CAJVQB010093556">
    <property type="protein sequence ID" value="CAG8848810.1"/>
    <property type="molecule type" value="Genomic_DNA"/>
</dbReference>
<gene>
    <name evidence="1" type="ORF">GMARGA_LOCUS39374</name>
</gene>
<dbReference type="PANTHER" id="PTHR47718">
    <property type="entry name" value="OS01G0519700 PROTEIN"/>
    <property type="match status" value="1"/>
</dbReference>
<comment type="caution">
    <text evidence="1">The sequence shown here is derived from an EMBL/GenBank/DDBJ whole genome shotgun (WGS) entry which is preliminary data.</text>
</comment>
<dbReference type="Proteomes" id="UP000789901">
    <property type="component" value="Unassembled WGS sequence"/>
</dbReference>
<organism evidence="1 2">
    <name type="scientific">Gigaspora margarita</name>
    <dbReference type="NCBI Taxonomy" id="4874"/>
    <lineage>
        <taxon>Eukaryota</taxon>
        <taxon>Fungi</taxon>
        <taxon>Fungi incertae sedis</taxon>
        <taxon>Mucoromycota</taxon>
        <taxon>Glomeromycotina</taxon>
        <taxon>Glomeromycetes</taxon>
        <taxon>Diversisporales</taxon>
        <taxon>Gigasporaceae</taxon>
        <taxon>Gigaspora</taxon>
    </lineage>
</organism>
<proteinExistence type="predicted"/>
<feature type="non-terminal residue" evidence="1">
    <location>
        <position position="1"/>
    </location>
</feature>
<dbReference type="PANTHER" id="PTHR47718:SF13">
    <property type="entry name" value="OS09G0290500 PROTEIN"/>
    <property type="match status" value="1"/>
</dbReference>